<evidence type="ECO:0000256" key="4">
    <source>
        <dbReference type="ARBA" id="ARBA00022723"/>
    </source>
</evidence>
<dbReference type="SUPFAM" id="SSF48113">
    <property type="entry name" value="Heme-dependent peroxidases"/>
    <property type="match status" value="2"/>
</dbReference>
<gene>
    <name evidence="11" type="ORF">ACOF00016_LOCUS115</name>
</gene>
<keyword evidence="2 9" id="KW-0575">Peroxidase</keyword>
<evidence type="ECO:0000256" key="6">
    <source>
        <dbReference type="ARBA" id="ARBA00023004"/>
    </source>
</evidence>
<evidence type="ECO:0000256" key="9">
    <source>
        <dbReference type="RuleBase" id="RU003451"/>
    </source>
</evidence>
<dbReference type="HAMAP" id="MF_01961">
    <property type="entry name" value="Catal_peroxid"/>
    <property type="match status" value="1"/>
</dbReference>
<dbReference type="GO" id="GO:0004096">
    <property type="term" value="F:catalase activity"/>
    <property type="evidence" value="ECO:0007669"/>
    <property type="project" value="InterPro"/>
</dbReference>
<dbReference type="GO" id="GO:0005829">
    <property type="term" value="C:cytosol"/>
    <property type="evidence" value="ECO:0007669"/>
    <property type="project" value="TreeGrafter"/>
</dbReference>
<comment type="catalytic activity">
    <reaction evidence="8 9">
        <text>2 H2O2 = O2 + 2 H2O</text>
        <dbReference type="Rhea" id="RHEA:20309"/>
        <dbReference type="ChEBI" id="CHEBI:15377"/>
        <dbReference type="ChEBI" id="CHEBI:15379"/>
        <dbReference type="ChEBI" id="CHEBI:16240"/>
        <dbReference type="EC" id="1.11.1.21"/>
    </reaction>
</comment>
<dbReference type="Pfam" id="PF00141">
    <property type="entry name" value="peroxidase"/>
    <property type="match status" value="2"/>
</dbReference>
<dbReference type="InterPro" id="IPR000763">
    <property type="entry name" value="Catalase_peroxidase"/>
</dbReference>
<evidence type="ECO:0000256" key="5">
    <source>
        <dbReference type="ARBA" id="ARBA00023002"/>
    </source>
</evidence>
<evidence type="ECO:0000256" key="8">
    <source>
        <dbReference type="ARBA" id="ARBA00049145"/>
    </source>
</evidence>
<dbReference type="InterPro" id="IPR002016">
    <property type="entry name" value="Haem_peroxidase"/>
</dbReference>
<keyword evidence="7 9" id="KW-0376">Hydrogen peroxide</keyword>
<evidence type="ECO:0000256" key="7">
    <source>
        <dbReference type="ARBA" id="ARBA00023324"/>
    </source>
</evidence>
<dbReference type="EMBL" id="HBIM01000131">
    <property type="protein sequence ID" value="CAE0401737.1"/>
    <property type="molecule type" value="Transcribed_RNA"/>
</dbReference>
<dbReference type="InterPro" id="IPR010255">
    <property type="entry name" value="Haem_peroxidase_sf"/>
</dbReference>
<evidence type="ECO:0000259" key="10">
    <source>
        <dbReference type="PROSITE" id="PS50873"/>
    </source>
</evidence>
<feature type="domain" description="Plant heme peroxidase family profile" evidence="10">
    <location>
        <begin position="126"/>
        <end position="422"/>
    </location>
</feature>
<keyword evidence="4 9" id="KW-0479">Metal-binding</keyword>
<dbReference type="EC" id="1.11.1.21" evidence="9"/>
<dbReference type="PRINTS" id="PR00458">
    <property type="entry name" value="PEROXIDASE"/>
</dbReference>
<dbReference type="PRINTS" id="PR00460">
    <property type="entry name" value="BPEROXIDASE"/>
</dbReference>
<organism evidence="11">
    <name type="scientific">Amphora coffeiformis</name>
    <dbReference type="NCBI Taxonomy" id="265554"/>
    <lineage>
        <taxon>Eukaryota</taxon>
        <taxon>Sar</taxon>
        <taxon>Stramenopiles</taxon>
        <taxon>Ochrophyta</taxon>
        <taxon>Bacillariophyta</taxon>
        <taxon>Bacillariophyceae</taxon>
        <taxon>Bacillariophycidae</taxon>
        <taxon>Thalassiophysales</taxon>
        <taxon>Catenulaceae</taxon>
        <taxon>Amphora</taxon>
    </lineage>
</organism>
<dbReference type="Gene3D" id="1.10.520.10">
    <property type="match status" value="2"/>
</dbReference>
<comment type="similarity">
    <text evidence="9">Belongs to the peroxidase family. Peroxidase/catalase subfamily.</text>
</comment>
<dbReference type="PANTHER" id="PTHR30555">
    <property type="entry name" value="HYDROPEROXIDASE I, BIFUNCTIONAL CATALASE-PEROXIDASE"/>
    <property type="match status" value="1"/>
</dbReference>
<accession>A0A7S3KVA9</accession>
<sequence length="763" mass="84997">MSMNKCPFASQNQCAANEVDYFFPERLNLRPLQQKGKNNPEPEFGYEAYKEEFAKLDLKAVKKDIKKVLTTSQEWWPADWGNYAPFFIRQAWHQAGTYRIADGRGGTNTGNQRFAPLNSWPDNGNLDKARRLLWPIKQKYGRKLSWGDLFMLTGNRALEIMDFKPFGFGGGRVDIYGTEEDIYWGPETDVLTDERHEAVGQIQNPLGASEMGLIYVNPEGPGGNPDPLEAAKEIRTTFGNMAMNDEETVALIAGGHTFGKSHGAAPDSELGPPPEGASIEKQGLGYHCKHGTGKGKDTVTSGLEGAWTGNPLKWTTEYFDNLYKYEWKCITGPGGKTQWTPTDESAKFVPDAHIKGLKHKPMMFTTDLALIKDPAYAKISKRFHENHEEFKEAFAKAWYKLTHRDMGPVKRLLGSEVAPEQIWQDPIPKADYKMIDEDDVSSLKSRILGTHTLTSKIFGRKGLNISTLVRTAWASAATFRCTDFRGGANGARIRLNPQCNWEANDPEELKEVLEYYETIKIDFDNSNKEGKKISMADLIVLGGCAAIEQAAQKARTKVKVPFTPGRTDATDTATDVASFAPLEPIYDGFRNYQKTGKKGEEGCGCGCCGGNCSCGDGSRCRCFGKAEEQLVNRAHLLGLNAAEMTVLVGGLRVLGANHSSNRQQGVLTKKPETLTNDFFVNLLDVNVEWKPLDSCHTTFESVDRNSSNSKSLWSASRVDLIFGHHSELRAIAEYYACDDAKEMFVQDFVQAWVKVMENDLLKQ</sequence>
<comment type="cofactor">
    <cofactor evidence="1 9">
        <name>heme b</name>
        <dbReference type="ChEBI" id="CHEBI:60344"/>
    </cofactor>
</comment>
<dbReference type="GO" id="GO:0020037">
    <property type="term" value="F:heme binding"/>
    <property type="evidence" value="ECO:0007669"/>
    <property type="project" value="InterPro"/>
</dbReference>
<evidence type="ECO:0000256" key="1">
    <source>
        <dbReference type="ARBA" id="ARBA00001970"/>
    </source>
</evidence>
<dbReference type="AlphaFoldDB" id="A0A7S3KVA9"/>
<dbReference type="InterPro" id="IPR019793">
    <property type="entry name" value="Peroxidases_heam-ligand_BS"/>
</dbReference>
<proteinExistence type="inferred from homology"/>
<keyword evidence="6 9" id="KW-0408">Iron</keyword>
<dbReference type="GO" id="GO:0070301">
    <property type="term" value="P:cellular response to hydrogen peroxide"/>
    <property type="evidence" value="ECO:0007669"/>
    <property type="project" value="TreeGrafter"/>
</dbReference>
<reference evidence="11" key="1">
    <citation type="submission" date="2021-01" db="EMBL/GenBank/DDBJ databases">
        <authorList>
            <person name="Corre E."/>
            <person name="Pelletier E."/>
            <person name="Niang G."/>
            <person name="Scheremetjew M."/>
            <person name="Finn R."/>
            <person name="Kale V."/>
            <person name="Holt S."/>
            <person name="Cochrane G."/>
            <person name="Meng A."/>
            <person name="Brown T."/>
            <person name="Cohen L."/>
        </authorList>
    </citation>
    <scope>NUCLEOTIDE SEQUENCE</scope>
    <source>
        <strain evidence="11">CCMP127</strain>
    </source>
</reference>
<evidence type="ECO:0000256" key="2">
    <source>
        <dbReference type="ARBA" id="ARBA00022559"/>
    </source>
</evidence>
<keyword evidence="3 9" id="KW-0349">Heme</keyword>
<dbReference type="NCBIfam" id="NF011635">
    <property type="entry name" value="PRK15061.1"/>
    <property type="match status" value="1"/>
</dbReference>
<dbReference type="GO" id="GO:0042744">
    <property type="term" value="P:hydrogen peroxide catabolic process"/>
    <property type="evidence" value="ECO:0007669"/>
    <property type="project" value="UniProtKB-KW"/>
</dbReference>
<name>A0A7S3KVA9_9STRA</name>
<dbReference type="PANTHER" id="PTHR30555:SF0">
    <property type="entry name" value="CATALASE-PEROXIDASE"/>
    <property type="match status" value="1"/>
</dbReference>
<evidence type="ECO:0000313" key="11">
    <source>
        <dbReference type="EMBL" id="CAE0401737.1"/>
    </source>
</evidence>
<protein>
    <recommendedName>
        <fullName evidence="9">Catalase-peroxidase</fullName>
        <ecNumber evidence="9">1.11.1.21</ecNumber>
    </recommendedName>
</protein>
<evidence type="ECO:0000256" key="3">
    <source>
        <dbReference type="ARBA" id="ARBA00022617"/>
    </source>
</evidence>
<dbReference type="GO" id="GO:0046872">
    <property type="term" value="F:metal ion binding"/>
    <property type="evidence" value="ECO:0007669"/>
    <property type="project" value="UniProtKB-KW"/>
</dbReference>
<dbReference type="Gene3D" id="1.10.420.10">
    <property type="entry name" value="Peroxidase, domain 2"/>
    <property type="match status" value="2"/>
</dbReference>
<comment type="catalytic activity">
    <reaction evidence="9">
        <text>H2O2 + AH2 = A + 2 H2O</text>
        <dbReference type="Rhea" id="RHEA:30275"/>
        <dbReference type="ChEBI" id="CHEBI:13193"/>
        <dbReference type="ChEBI" id="CHEBI:15377"/>
        <dbReference type="ChEBI" id="CHEBI:16240"/>
        <dbReference type="ChEBI" id="CHEBI:17499"/>
        <dbReference type="EC" id="1.11.1.21"/>
    </reaction>
</comment>
<dbReference type="NCBIfam" id="TIGR00198">
    <property type="entry name" value="cat_per_HPI"/>
    <property type="match status" value="1"/>
</dbReference>
<dbReference type="PROSITE" id="PS50873">
    <property type="entry name" value="PEROXIDASE_4"/>
    <property type="match status" value="1"/>
</dbReference>
<keyword evidence="5 9" id="KW-0560">Oxidoreductase</keyword>
<dbReference type="PROSITE" id="PS00435">
    <property type="entry name" value="PEROXIDASE_1"/>
    <property type="match status" value="1"/>
</dbReference>